<dbReference type="AlphaFoldDB" id="A0AA38CKA9"/>
<protein>
    <submittedName>
        <fullName evidence="2">Uncharacterized protein</fullName>
    </submittedName>
</protein>
<accession>A0AA38CKA9</accession>
<feature type="non-terminal residue" evidence="2">
    <location>
        <position position="1"/>
    </location>
</feature>
<evidence type="ECO:0000313" key="3">
    <source>
        <dbReference type="Proteomes" id="UP000824469"/>
    </source>
</evidence>
<gene>
    <name evidence="2" type="ORF">KI387_014484</name>
</gene>
<dbReference type="EMBL" id="JAHRHJ020000009">
    <property type="protein sequence ID" value="KAH9302901.1"/>
    <property type="molecule type" value="Genomic_DNA"/>
</dbReference>
<organism evidence="2 3">
    <name type="scientific">Taxus chinensis</name>
    <name type="common">Chinese yew</name>
    <name type="synonym">Taxus wallichiana var. chinensis</name>
    <dbReference type="NCBI Taxonomy" id="29808"/>
    <lineage>
        <taxon>Eukaryota</taxon>
        <taxon>Viridiplantae</taxon>
        <taxon>Streptophyta</taxon>
        <taxon>Embryophyta</taxon>
        <taxon>Tracheophyta</taxon>
        <taxon>Spermatophyta</taxon>
        <taxon>Pinopsida</taxon>
        <taxon>Pinidae</taxon>
        <taxon>Conifers II</taxon>
        <taxon>Cupressales</taxon>
        <taxon>Taxaceae</taxon>
        <taxon>Taxus</taxon>
    </lineage>
</organism>
<keyword evidence="1" id="KW-0472">Membrane</keyword>
<sequence>WYFWFPLYSLASVANMMSAIHINRSQSYTHMVVIAFCGALALLVKVVIEACLFETKTKTLQWKEIVSLDMERRVVREKLGSGLVVISMCFLHNMSQTRPAAISQKFRSSIGF</sequence>
<dbReference type="InterPro" id="IPR029377">
    <property type="entry name" value="TMEM220"/>
</dbReference>
<evidence type="ECO:0000256" key="1">
    <source>
        <dbReference type="SAM" id="Phobius"/>
    </source>
</evidence>
<comment type="caution">
    <text evidence="2">The sequence shown here is derived from an EMBL/GenBank/DDBJ whole genome shotgun (WGS) entry which is preliminary data.</text>
</comment>
<feature type="transmembrane region" description="Helical" evidence="1">
    <location>
        <begin position="31"/>
        <end position="53"/>
    </location>
</feature>
<feature type="non-terminal residue" evidence="2">
    <location>
        <position position="112"/>
    </location>
</feature>
<evidence type="ECO:0000313" key="2">
    <source>
        <dbReference type="EMBL" id="KAH9302901.1"/>
    </source>
</evidence>
<dbReference type="PANTHER" id="PTHR34262:SF1">
    <property type="entry name" value="TRANSMEMBRANE PROTEIN 220"/>
    <property type="match status" value="1"/>
</dbReference>
<reference evidence="2 3" key="1">
    <citation type="journal article" date="2021" name="Nat. Plants">
        <title>The Taxus genome provides insights into paclitaxel biosynthesis.</title>
        <authorList>
            <person name="Xiong X."/>
            <person name="Gou J."/>
            <person name="Liao Q."/>
            <person name="Li Y."/>
            <person name="Zhou Q."/>
            <person name="Bi G."/>
            <person name="Li C."/>
            <person name="Du R."/>
            <person name="Wang X."/>
            <person name="Sun T."/>
            <person name="Guo L."/>
            <person name="Liang H."/>
            <person name="Lu P."/>
            <person name="Wu Y."/>
            <person name="Zhang Z."/>
            <person name="Ro D.K."/>
            <person name="Shang Y."/>
            <person name="Huang S."/>
            <person name="Yan J."/>
        </authorList>
    </citation>
    <scope>NUCLEOTIDE SEQUENCE [LARGE SCALE GENOMIC DNA]</scope>
    <source>
        <strain evidence="2">Ta-2019</strain>
    </source>
</reference>
<keyword evidence="1" id="KW-1133">Transmembrane helix</keyword>
<proteinExistence type="predicted"/>
<name>A0AA38CKA9_TAXCH</name>
<keyword evidence="3" id="KW-1185">Reference proteome</keyword>
<keyword evidence="1" id="KW-0812">Transmembrane</keyword>
<dbReference type="Pfam" id="PF15071">
    <property type="entry name" value="TMEM220"/>
    <property type="match status" value="1"/>
</dbReference>
<dbReference type="PANTHER" id="PTHR34262">
    <property type="entry name" value="TRANSMEMBRANE PROTEIN 220"/>
    <property type="match status" value="1"/>
</dbReference>
<dbReference type="Proteomes" id="UP000824469">
    <property type="component" value="Unassembled WGS sequence"/>
</dbReference>